<organism evidence="3 4">
    <name type="scientific">Cohnella ginsengisoli</name>
    <dbReference type="NCBI Taxonomy" id="425004"/>
    <lineage>
        <taxon>Bacteria</taxon>
        <taxon>Bacillati</taxon>
        <taxon>Bacillota</taxon>
        <taxon>Bacilli</taxon>
        <taxon>Bacillales</taxon>
        <taxon>Paenibacillaceae</taxon>
        <taxon>Cohnella</taxon>
    </lineage>
</organism>
<sequence>MTTITMAAVGDLLMKKNMIASAAREGGFSPIFYRVKPYLRKADFTIGNLETTFSGSRFKGKPGKLLFSSPDAFAATLRSLGFDVLSTANNHCMDGTSAGLKRTLNVLDRHGLRHTGTYRFRGESRRKLIVNVKGIRIGILSYTYGTNGIRVPVPWMVNRIARHKIAADVRSLKRAADLIVACLHFGKEFHSRPSRGQVRLMHQLFRNGVNVVLGAHPHVLHPVKMYKVKDRDGRVRNRVAASSLGNFVSTELPQHTARLRGAILKLTITKNAKGETDVRKISSVPTRILQNVGPKRVYRVVPARSDKI</sequence>
<comment type="similarity">
    <text evidence="1">Belongs to the CapA family.</text>
</comment>
<comment type="caution">
    <text evidence="3">The sequence shown here is derived from an EMBL/GenBank/DDBJ whole genome shotgun (WGS) entry which is preliminary data.</text>
</comment>
<evidence type="ECO:0000259" key="2">
    <source>
        <dbReference type="SMART" id="SM00854"/>
    </source>
</evidence>
<keyword evidence="4" id="KW-1185">Reference proteome</keyword>
<dbReference type="AlphaFoldDB" id="A0A9X4KJ09"/>
<proteinExistence type="inferred from homology"/>
<dbReference type="Proteomes" id="UP001153387">
    <property type="component" value="Unassembled WGS sequence"/>
</dbReference>
<evidence type="ECO:0000313" key="3">
    <source>
        <dbReference type="EMBL" id="MDG0792968.1"/>
    </source>
</evidence>
<evidence type="ECO:0000313" key="4">
    <source>
        <dbReference type="Proteomes" id="UP001153387"/>
    </source>
</evidence>
<dbReference type="PANTHER" id="PTHR33393:SF12">
    <property type="entry name" value="CAPSULE BIOSYNTHESIS PROTEIN CAPA"/>
    <property type="match status" value="1"/>
</dbReference>
<dbReference type="CDD" id="cd07381">
    <property type="entry name" value="MPP_CapA"/>
    <property type="match status" value="1"/>
</dbReference>
<dbReference type="InterPro" id="IPR052169">
    <property type="entry name" value="CW_Biosynth-Accessory"/>
</dbReference>
<dbReference type="EMBL" id="JAPDHZ010000003">
    <property type="protein sequence ID" value="MDG0792968.1"/>
    <property type="molecule type" value="Genomic_DNA"/>
</dbReference>
<dbReference type="Pfam" id="PF09587">
    <property type="entry name" value="PGA_cap"/>
    <property type="match status" value="1"/>
</dbReference>
<dbReference type="PANTHER" id="PTHR33393">
    <property type="entry name" value="POLYGLUTAMINE SYNTHESIS ACCESSORY PROTEIN RV0574C-RELATED"/>
    <property type="match status" value="1"/>
</dbReference>
<feature type="domain" description="Capsule synthesis protein CapA" evidence="2">
    <location>
        <begin position="5"/>
        <end position="251"/>
    </location>
</feature>
<dbReference type="SMART" id="SM00854">
    <property type="entry name" value="PGA_cap"/>
    <property type="match status" value="1"/>
</dbReference>
<protein>
    <submittedName>
        <fullName evidence="3">CapA family protein</fullName>
    </submittedName>
</protein>
<reference evidence="3 4" key="1">
    <citation type="submission" date="2022-10" db="EMBL/GenBank/DDBJ databases">
        <title>Comparative genomic analysis of Cohnella hashimotonis sp. nov., isolated from the International Space Station.</title>
        <authorList>
            <person name="Simpson A."/>
            <person name="Venkateswaran K."/>
        </authorList>
    </citation>
    <scope>NUCLEOTIDE SEQUENCE [LARGE SCALE GENOMIC DNA]</scope>
    <source>
        <strain evidence="3 4">DSM 18997</strain>
    </source>
</reference>
<evidence type="ECO:0000256" key="1">
    <source>
        <dbReference type="ARBA" id="ARBA00005662"/>
    </source>
</evidence>
<dbReference type="InterPro" id="IPR019079">
    <property type="entry name" value="Capsule_synth_CapA"/>
</dbReference>
<gene>
    <name evidence="3" type="ORF">OMP38_20405</name>
</gene>
<dbReference type="InterPro" id="IPR029052">
    <property type="entry name" value="Metallo-depent_PP-like"/>
</dbReference>
<accession>A0A9X4KJ09</accession>
<dbReference type="RefSeq" id="WP_277566709.1">
    <property type="nucleotide sequence ID" value="NZ_JAPDHZ010000003.1"/>
</dbReference>
<dbReference type="Gene3D" id="3.60.21.10">
    <property type="match status" value="1"/>
</dbReference>
<name>A0A9X4KJ09_9BACL</name>
<dbReference type="SUPFAM" id="SSF56300">
    <property type="entry name" value="Metallo-dependent phosphatases"/>
    <property type="match status" value="1"/>
</dbReference>